<organism evidence="3 5">
    <name type="scientific">Vibrio cholerae</name>
    <dbReference type="NCBI Taxonomy" id="666"/>
    <lineage>
        <taxon>Bacteria</taxon>
        <taxon>Pseudomonadati</taxon>
        <taxon>Pseudomonadota</taxon>
        <taxon>Gammaproteobacteria</taxon>
        <taxon>Vibrionales</taxon>
        <taxon>Vibrionaceae</taxon>
        <taxon>Vibrio</taxon>
    </lineage>
</organism>
<evidence type="ECO:0000313" key="4">
    <source>
        <dbReference type="Proteomes" id="UP000041770"/>
    </source>
</evidence>
<dbReference type="AlphaFoldDB" id="A0A0H6RK65"/>
<gene>
    <name evidence="3" type="ORF">D6U24_14410</name>
    <name evidence="1" type="ORF">ERS013200_04142</name>
    <name evidence="2" type="ORF">KIN13_06685</name>
</gene>
<accession>A0A0H6RK65</accession>
<dbReference type="EMBL" id="CWQY01000078">
    <property type="protein sequence ID" value="CSD42666.1"/>
    <property type="molecule type" value="Genomic_DNA"/>
</dbReference>
<evidence type="ECO:0000313" key="5">
    <source>
        <dbReference type="Proteomes" id="UP000471242"/>
    </source>
</evidence>
<reference evidence="2" key="4">
    <citation type="submission" date="2023-08" db="EMBL/GenBank/DDBJ databases">
        <title>Vibrio cholerae Outbreaks in Tanzania Exemplify Founder Flush: Simultaneous Increases in Population Size and Genetic Diversity.</title>
        <authorList>
            <person name="Debes A.K."/>
            <person name="Mohammed A."/>
            <person name="Maseke I."/>
            <person name="Almeida M."/>
            <person name="Li S."/>
            <person name="Matimba H."/>
            <person name="Joachim A."/>
            <person name="Mizinduko M."/>
            <person name="Nyanga S."/>
            <person name="Kelly M."/>
            <person name="Kachwamba Y."/>
            <person name="Schaffer A.M."/>
            <person name="Nyanga A.S."/>
            <person name="Mghamba J."/>
            <person name="Mosha F.S."/>
            <person name="Sack D.A."/>
            <person name="Stine O.C."/>
        </authorList>
    </citation>
    <scope>NUCLEOTIDE SEQUENCE</scope>
    <source>
        <strain evidence="2">TDS0091212</strain>
    </source>
</reference>
<reference evidence="1 4" key="1">
    <citation type="submission" date="2015-07" db="EMBL/GenBank/DDBJ databases">
        <authorList>
            <consortium name="Pathogen Informatics"/>
        </authorList>
    </citation>
    <scope>NUCLEOTIDE SEQUENCE [LARGE SCALE GENOMIC DNA]</scope>
    <source>
        <strain evidence="1 4">A316</strain>
    </source>
</reference>
<protein>
    <submittedName>
        <fullName evidence="3">Uncharacterized protein</fullName>
    </submittedName>
</protein>
<evidence type="ECO:0000313" key="2">
    <source>
        <dbReference type="EMBL" id="MBS7673118.1"/>
    </source>
</evidence>
<name>A0A0H6RK65_VIBCL</name>
<evidence type="ECO:0000313" key="1">
    <source>
        <dbReference type="EMBL" id="CSD42666.1"/>
    </source>
</evidence>
<dbReference type="RefSeq" id="WP_001183929.1">
    <property type="nucleotide sequence ID" value="NZ_AP018677.1"/>
</dbReference>
<reference evidence="3 5" key="2">
    <citation type="submission" date="2018-09" db="EMBL/GenBank/DDBJ databases">
        <title>Genomic epidemiology reveals two lineages of Vibrio cholerae that can cause global cholera epidemics despite absence of cholera toxin gene.</title>
        <authorList>
            <person name="Wang H."/>
            <person name="Zen W."/>
            <person name="Yu H."/>
            <person name="Zhang W."/>
            <person name="Pan J."/>
            <person name="Yang C."/>
            <person name="Cui Y."/>
        </authorList>
    </citation>
    <scope>NUCLEOTIDE SEQUENCE [LARGE SCALE GENOMIC DNA]</scope>
    <source>
        <strain evidence="3 5">00-1_S85</strain>
    </source>
</reference>
<dbReference type="KEGG" id="vcq:EN18_18400"/>
<evidence type="ECO:0000313" key="3">
    <source>
        <dbReference type="EMBL" id="MVD24539.1"/>
    </source>
</evidence>
<proteinExistence type="predicted"/>
<sequence length="330" mass="37458">MQQGWLCLVLLFLLGLPPYALGGDITATERELWLAEPQTQQKAEELYLLALHNEVDRLQFNLQRISYPAQEVVRFLLLQKFEQGQLILTEELAVFIAAQKSQTPNYLIAERGDGYEFSVPAFDYAAIAHRLLKQAQQQQDIMMFVLQAENGELNLREWISGSSAQSVDVRQRLLLTELHRLSPQAMERLIAQITTEQVTSWLPSATVMVQFARRSQSHALYQRLWLMKANDEIRQEVARLGAQADGFAKQQLMLAVENPSLKQEALQALIEIRPMSMEVEQFLIEKLGQSENASQVASMLAQSGYQGWLHELVSSNRAVKQQAILAVLNP</sequence>
<reference evidence="2" key="3">
    <citation type="submission" date="2021-05" db="EMBL/GenBank/DDBJ databases">
        <authorList>
            <person name="Stine C."/>
        </authorList>
    </citation>
    <scope>NUCLEOTIDE SEQUENCE</scope>
    <source>
        <strain evidence="2">TDS0091212</strain>
    </source>
</reference>
<dbReference type="Proteomes" id="UP000041770">
    <property type="component" value="Unassembled WGS sequence"/>
</dbReference>
<dbReference type="Proteomes" id="UP000471242">
    <property type="component" value="Unassembled WGS sequence"/>
</dbReference>
<dbReference type="Proteomes" id="UP001196338">
    <property type="component" value="Unassembled WGS sequence"/>
</dbReference>
<dbReference type="OMA" id="YQVLERG"/>
<dbReference type="EMBL" id="JAHBND010000359">
    <property type="protein sequence ID" value="MBS7673118.1"/>
    <property type="molecule type" value="Genomic_DNA"/>
</dbReference>
<dbReference type="EMBL" id="QZRB01000021">
    <property type="protein sequence ID" value="MVD24539.1"/>
    <property type="molecule type" value="Genomic_DNA"/>
</dbReference>